<dbReference type="SUPFAM" id="SSF50022">
    <property type="entry name" value="ISP domain"/>
    <property type="match status" value="1"/>
</dbReference>
<dbReference type="GO" id="GO:0046872">
    <property type="term" value="F:metal ion binding"/>
    <property type="evidence" value="ECO:0007669"/>
    <property type="project" value="UniProtKB-KW"/>
</dbReference>
<dbReference type="PROSITE" id="PS51296">
    <property type="entry name" value="RIESKE"/>
    <property type="match status" value="1"/>
</dbReference>
<proteinExistence type="predicted"/>
<accession>A0A7Y9DP26</accession>
<evidence type="ECO:0000259" key="5">
    <source>
        <dbReference type="PROSITE" id="PS51296"/>
    </source>
</evidence>
<evidence type="ECO:0000313" key="6">
    <source>
        <dbReference type="EMBL" id="NYD24175.1"/>
    </source>
</evidence>
<dbReference type="RefSeq" id="WP_343078128.1">
    <property type="nucleotide sequence ID" value="NZ_BAAAGN010000030.1"/>
</dbReference>
<organism evidence="6 7">
    <name type="scientific">Kineococcus aurantiacus</name>
    <dbReference type="NCBI Taxonomy" id="37633"/>
    <lineage>
        <taxon>Bacteria</taxon>
        <taxon>Bacillati</taxon>
        <taxon>Actinomycetota</taxon>
        <taxon>Actinomycetes</taxon>
        <taxon>Kineosporiales</taxon>
        <taxon>Kineosporiaceae</taxon>
        <taxon>Kineococcus</taxon>
    </lineage>
</organism>
<dbReference type="GO" id="GO:0106316">
    <property type="term" value="F:nitrite reductase (NADH) activity"/>
    <property type="evidence" value="ECO:0007669"/>
    <property type="project" value="UniProtKB-EC"/>
</dbReference>
<protein>
    <submittedName>
        <fullName evidence="6">Nitrite reductase (NADH) small subunit</fullName>
        <ecNumber evidence="6">1.7.1.15</ecNumber>
    </submittedName>
</protein>
<dbReference type="Proteomes" id="UP000521922">
    <property type="component" value="Unassembled WGS sequence"/>
</dbReference>
<keyword evidence="6" id="KW-0560">Oxidoreductase</keyword>
<dbReference type="Pfam" id="PF00355">
    <property type="entry name" value="Rieske"/>
    <property type="match status" value="1"/>
</dbReference>
<keyword evidence="1" id="KW-0001">2Fe-2S</keyword>
<keyword evidence="4" id="KW-0411">Iron-sulfur</keyword>
<name>A0A7Y9DP26_9ACTN</name>
<comment type="caution">
    <text evidence="6">The sequence shown here is derived from an EMBL/GenBank/DDBJ whole genome shotgun (WGS) entry which is preliminary data.</text>
</comment>
<evidence type="ECO:0000256" key="1">
    <source>
        <dbReference type="ARBA" id="ARBA00022714"/>
    </source>
</evidence>
<evidence type="ECO:0000256" key="3">
    <source>
        <dbReference type="ARBA" id="ARBA00023004"/>
    </source>
</evidence>
<keyword evidence="7" id="KW-1185">Reference proteome</keyword>
<dbReference type="PANTHER" id="PTHR21496">
    <property type="entry name" value="FERREDOXIN-RELATED"/>
    <property type="match status" value="1"/>
</dbReference>
<dbReference type="EMBL" id="JACCBB010000001">
    <property type="protein sequence ID" value="NYD24175.1"/>
    <property type="molecule type" value="Genomic_DNA"/>
</dbReference>
<dbReference type="GO" id="GO:0051537">
    <property type="term" value="F:2 iron, 2 sulfur cluster binding"/>
    <property type="evidence" value="ECO:0007669"/>
    <property type="project" value="UniProtKB-KW"/>
</dbReference>
<feature type="domain" description="Rieske" evidence="5">
    <location>
        <begin position="12"/>
        <end position="106"/>
    </location>
</feature>
<dbReference type="PANTHER" id="PTHR21496:SF23">
    <property type="entry name" value="3-PHENYLPROPIONATE_CINNAMIC ACID DIOXYGENASE FERREDOXIN SUBUNIT"/>
    <property type="match status" value="1"/>
</dbReference>
<dbReference type="GO" id="GO:0004497">
    <property type="term" value="F:monooxygenase activity"/>
    <property type="evidence" value="ECO:0007669"/>
    <property type="project" value="UniProtKB-ARBA"/>
</dbReference>
<dbReference type="InterPro" id="IPR036922">
    <property type="entry name" value="Rieske_2Fe-2S_sf"/>
</dbReference>
<gene>
    <name evidence="6" type="ORF">BJ968_003715</name>
</gene>
<dbReference type="EC" id="1.7.1.15" evidence="6"/>
<keyword evidence="3" id="KW-0408">Iron</keyword>
<keyword evidence="2" id="KW-0479">Metal-binding</keyword>
<dbReference type="Gene3D" id="2.102.10.10">
    <property type="entry name" value="Rieske [2Fe-2S] iron-sulphur domain"/>
    <property type="match status" value="1"/>
</dbReference>
<reference evidence="6 7" key="1">
    <citation type="submission" date="2020-07" db="EMBL/GenBank/DDBJ databases">
        <title>Sequencing the genomes of 1000 actinobacteria strains.</title>
        <authorList>
            <person name="Klenk H.-P."/>
        </authorList>
    </citation>
    <scope>NUCLEOTIDE SEQUENCE [LARGE SCALE GENOMIC DNA]</scope>
    <source>
        <strain evidence="6 7">DSM 7487</strain>
    </source>
</reference>
<dbReference type="AlphaFoldDB" id="A0A7Y9DP26"/>
<dbReference type="GO" id="GO:0016705">
    <property type="term" value="F:oxidoreductase activity, acting on paired donors, with incorporation or reduction of molecular oxygen"/>
    <property type="evidence" value="ECO:0007669"/>
    <property type="project" value="UniProtKB-ARBA"/>
</dbReference>
<evidence type="ECO:0000313" key="7">
    <source>
        <dbReference type="Proteomes" id="UP000521922"/>
    </source>
</evidence>
<evidence type="ECO:0000256" key="2">
    <source>
        <dbReference type="ARBA" id="ARBA00022723"/>
    </source>
</evidence>
<dbReference type="InterPro" id="IPR017941">
    <property type="entry name" value="Rieske_2Fe-2S"/>
</dbReference>
<evidence type="ECO:0000256" key="4">
    <source>
        <dbReference type="ARBA" id="ARBA00023014"/>
    </source>
</evidence>
<sequence length="109" mass="11193">MNGTTSPTASPTAVCRVEDLPVGEGRTYVVDGEQVALFRHRSGRVSAVQAACPHAGGPLADGQVDERVVVCPLHLATFDLTTGESAGGEGPIAVHPCRVTTDGLVEVSL</sequence>